<dbReference type="EMBL" id="SMLA01000006">
    <property type="protein sequence ID" value="TDD91247.1"/>
    <property type="molecule type" value="Genomic_DNA"/>
</dbReference>
<keyword evidence="1" id="KW-1133">Transmembrane helix</keyword>
<name>A0A4V2YXZ1_9PSEU</name>
<dbReference type="Proteomes" id="UP000294723">
    <property type="component" value="Unassembled WGS sequence"/>
</dbReference>
<evidence type="ECO:0000256" key="1">
    <source>
        <dbReference type="SAM" id="Phobius"/>
    </source>
</evidence>
<keyword evidence="1" id="KW-0472">Membrane</keyword>
<feature type="transmembrane region" description="Helical" evidence="1">
    <location>
        <begin position="73"/>
        <end position="92"/>
    </location>
</feature>
<evidence type="ECO:0000313" key="2">
    <source>
        <dbReference type="EMBL" id="TDD91247.1"/>
    </source>
</evidence>
<dbReference type="AlphaFoldDB" id="A0A4V2YXZ1"/>
<feature type="transmembrane region" description="Helical" evidence="1">
    <location>
        <begin position="112"/>
        <end position="133"/>
    </location>
</feature>
<organism evidence="2 3">
    <name type="scientific">Saccharopolyspora karakumensis</name>
    <dbReference type="NCBI Taxonomy" id="2530386"/>
    <lineage>
        <taxon>Bacteria</taxon>
        <taxon>Bacillati</taxon>
        <taxon>Actinomycetota</taxon>
        <taxon>Actinomycetes</taxon>
        <taxon>Pseudonocardiales</taxon>
        <taxon>Pseudonocardiaceae</taxon>
        <taxon>Saccharopolyspora</taxon>
    </lineage>
</organism>
<evidence type="ECO:0000313" key="3">
    <source>
        <dbReference type="Proteomes" id="UP000294723"/>
    </source>
</evidence>
<feature type="transmembrane region" description="Helical" evidence="1">
    <location>
        <begin position="12"/>
        <end position="30"/>
    </location>
</feature>
<comment type="caution">
    <text evidence="2">The sequence shown here is derived from an EMBL/GenBank/DDBJ whole genome shotgun (WGS) entry which is preliminary data.</text>
</comment>
<feature type="transmembrane region" description="Helical" evidence="1">
    <location>
        <begin position="42"/>
        <end position="61"/>
    </location>
</feature>
<keyword evidence="3" id="KW-1185">Reference proteome</keyword>
<reference evidence="2 3" key="1">
    <citation type="submission" date="2019-03" db="EMBL/GenBank/DDBJ databases">
        <title>Draft genome sequences of novel Actinobacteria.</title>
        <authorList>
            <person name="Sahin N."/>
            <person name="Ay H."/>
            <person name="Saygin H."/>
        </authorList>
    </citation>
    <scope>NUCLEOTIDE SEQUENCE [LARGE SCALE GENOMIC DNA]</scope>
    <source>
        <strain evidence="2 3">5K548</strain>
    </source>
</reference>
<keyword evidence="1" id="KW-0812">Transmembrane</keyword>
<gene>
    <name evidence="2" type="ORF">E1202_06380</name>
</gene>
<proteinExistence type="predicted"/>
<sequence>MNAPASVRRATTAWTIAVACGVVESGLAVLRAMSEDALGSDVASQLAIRLPVFAIAGVLIFHFARGRRWARSALTVMLSVLGLTSMAVPAALEISGGRALLGALGGDGPFAWPFLLVRLIHIGGVVAATALMFQPSANRHFAREPMRI</sequence>
<accession>A0A4V2YXZ1</accession>
<dbReference type="RefSeq" id="WP_132681623.1">
    <property type="nucleotide sequence ID" value="NZ_SMLA01000006.1"/>
</dbReference>
<protein>
    <submittedName>
        <fullName evidence="2">Uncharacterized protein</fullName>
    </submittedName>
</protein>